<gene>
    <name evidence="1" type="ORF">RPERSI_LOCUS1160</name>
</gene>
<protein>
    <submittedName>
        <fullName evidence="1">17493_t:CDS:1</fullName>
    </submittedName>
</protein>
<feature type="non-terminal residue" evidence="1">
    <location>
        <position position="1"/>
    </location>
</feature>
<sequence length="55" mass="6334">VKKPNLVMGIVSINLLRQGIVVIYLRHLASLRDKEIGIEKDKFTKKENTMIILDK</sequence>
<proteinExistence type="predicted"/>
<keyword evidence="2" id="KW-1185">Reference proteome</keyword>
<comment type="caution">
    <text evidence="1">The sequence shown here is derived from an EMBL/GenBank/DDBJ whole genome shotgun (WGS) entry which is preliminary data.</text>
</comment>
<evidence type="ECO:0000313" key="2">
    <source>
        <dbReference type="Proteomes" id="UP000789920"/>
    </source>
</evidence>
<reference evidence="1" key="1">
    <citation type="submission" date="2021-06" db="EMBL/GenBank/DDBJ databases">
        <authorList>
            <person name="Kallberg Y."/>
            <person name="Tangrot J."/>
            <person name="Rosling A."/>
        </authorList>
    </citation>
    <scope>NUCLEOTIDE SEQUENCE</scope>
    <source>
        <strain evidence="1">MA461A</strain>
    </source>
</reference>
<name>A0ACA9KPD3_9GLOM</name>
<dbReference type="EMBL" id="CAJVQC010000988">
    <property type="protein sequence ID" value="CAG8485337.1"/>
    <property type="molecule type" value="Genomic_DNA"/>
</dbReference>
<organism evidence="1 2">
    <name type="scientific">Racocetra persica</name>
    <dbReference type="NCBI Taxonomy" id="160502"/>
    <lineage>
        <taxon>Eukaryota</taxon>
        <taxon>Fungi</taxon>
        <taxon>Fungi incertae sedis</taxon>
        <taxon>Mucoromycota</taxon>
        <taxon>Glomeromycotina</taxon>
        <taxon>Glomeromycetes</taxon>
        <taxon>Diversisporales</taxon>
        <taxon>Gigasporaceae</taxon>
        <taxon>Racocetra</taxon>
    </lineage>
</organism>
<evidence type="ECO:0000313" key="1">
    <source>
        <dbReference type="EMBL" id="CAG8485337.1"/>
    </source>
</evidence>
<accession>A0ACA9KPD3</accession>
<dbReference type="Proteomes" id="UP000789920">
    <property type="component" value="Unassembled WGS sequence"/>
</dbReference>